<sequence length="476" mass="53157">MEEDVEGDLNNPDRALDWDEENPARLGKKALVGQLFTDKMLNKGTIRNMIMKGWNILKGLIISETSSNIFLFTFDEEEECARILREGPWAILGCILNVKAWIPDTLILDIALSCCLFWVQFHGLPLEVFSDKNVVKLGKLVGQVEEYEIPVEDGKIARAFLRARVVVDISKPLLDGLWIPKPNRGKLWVKLKYERLQQFCFNCGIIGHDQKHCEIDRNDDDSGNFHFNSSLGMAPLKPIHGIFNLRCRQISVVSSLKSEVVRGKAGTIKERGKGRSDIMSPNLPEEGKRGDDGYKNDSSTDMEISDELSIRTKGVGCEKAADAGCRRFSVSIGKRRESEKGIDNSLALVPHPHFQYEQGLISSLQKVSLKRGRDDDSPVRGKKLKSLIISSPSSSTTFVVGHSPSKLSKYSRSSGRYSPRKKIDVDFDLNFTEGLFHVPVSLLTSVKPVEEFVFGKNDEGSVDDVGGWPEATTKTL</sequence>
<dbReference type="AlphaFoldDB" id="A0A834SYF7"/>
<dbReference type="OrthoDB" id="1434627at2759"/>
<protein>
    <submittedName>
        <fullName evidence="4">TMV resistance protein N-like</fullName>
    </submittedName>
</protein>
<evidence type="ECO:0000313" key="5">
    <source>
        <dbReference type="Proteomes" id="UP000634136"/>
    </source>
</evidence>
<dbReference type="InterPro" id="IPR001878">
    <property type="entry name" value="Znf_CCHC"/>
</dbReference>
<name>A0A834SYF7_9FABA</name>
<feature type="domain" description="CCHC-type" evidence="3">
    <location>
        <begin position="200"/>
        <end position="213"/>
    </location>
</feature>
<keyword evidence="1" id="KW-0863">Zinc-finger</keyword>
<keyword evidence="5" id="KW-1185">Reference proteome</keyword>
<gene>
    <name evidence="4" type="ORF">G2W53_033924</name>
</gene>
<feature type="compositionally biased region" description="Basic and acidic residues" evidence="2">
    <location>
        <begin position="265"/>
        <end position="276"/>
    </location>
</feature>
<dbReference type="InterPro" id="IPR025558">
    <property type="entry name" value="DUF4283"/>
</dbReference>
<dbReference type="Proteomes" id="UP000634136">
    <property type="component" value="Unassembled WGS sequence"/>
</dbReference>
<accession>A0A834SYF7</accession>
<feature type="compositionally biased region" description="Basic and acidic residues" evidence="2">
    <location>
        <begin position="285"/>
        <end position="295"/>
    </location>
</feature>
<proteinExistence type="predicted"/>
<evidence type="ECO:0000313" key="4">
    <source>
        <dbReference type="EMBL" id="KAF7812948.1"/>
    </source>
</evidence>
<evidence type="ECO:0000256" key="2">
    <source>
        <dbReference type="SAM" id="MobiDB-lite"/>
    </source>
</evidence>
<dbReference type="GO" id="GO:0003676">
    <property type="term" value="F:nucleic acid binding"/>
    <property type="evidence" value="ECO:0007669"/>
    <property type="project" value="InterPro"/>
</dbReference>
<dbReference type="PROSITE" id="PS50158">
    <property type="entry name" value="ZF_CCHC"/>
    <property type="match status" value="1"/>
</dbReference>
<reference evidence="4" key="1">
    <citation type="submission" date="2020-09" db="EMBL/GenBank/DDBJ databases">
        <title>Genome-Enabled Discovery of Anthraquinone Biosynthesis in Senna tora.</title>
        <authorList>
            <person name="Kang S.-H."/>
            <person name="Pandey R.P."/>
            <person name="Lee C.-M."/>
            <person name="Sim J.-S."/>
            <person name="Jeong J.-T."/>
            <person name="Choi B.-S."/>
            <person name="Jung M."/>
            <person name="Ginzburg D."/>
            <person name="Zhao K."/>
            <person name="Won S.Y."/>
            <person name="Oh T.-J."/>
            <person name="Yu Y."/>
            <person name="Kim N.-H."/>
            <person name="Lee O.R."/>
            <person name="Lee T.-H."/>
            <person name="Bashyal P."/>
            <person name="Kim T.-S."/>
            <person name="Lee W.-H."/>
            <person name="Kawkins C."/>
            <person name="Kim C.-K."/>
            <person name="Kim J.S."/>
            <person name="Ahn B.O."/>
            <person name="Rhee S.Y."/>
            <person name="Sohng J.K."/>
        </authorList>
    </citation>
    <scope>NUCLEOTIDE SEQUENCE</scope>
    <source>
        <tissue evidence="4">Leaf</tissue>
    </source>
</reference>
<dbReference type="GO" id="GO:0008270">
    <property type="term" value="F:zinc ion binding"/>
    <property type="evidence" value="ECO:0007669"/>
    <property type="project" value="UniProtKB-KW"/>
</dbReference>
<dbReference type="Pfam" id="PF14392">
    <property type="entry name" value="zf-CCHC_4"/>
    <property type="match status" value="1"/>
</dbReference>
<dbReference type="EMBL" id="JAAIUW010000010">
    <property type="protein sequence ID" value="KAF7812948.1"/>
    <property type="molecule type" value="Genomic_DNA"/>
</dbReference>
<comment type="caution">
    <text evidence="4">The sequence shown here is derived from an EMBL/GenBank/DDBJ whole genome shotgun (WGS) entry which is preliminary data.</text>
</comment>
<keyword evidence="1" id="KW-0479">Metal-binding</keyword>
<organism evidence="4 5">
    <name type="scientific">Senna tora</name>
    <dbReference type="NCBI Taxonomy" id="362788"/>
    <lineage>
        <taxon>Eukaryota</taxon>
        <taxon>Viridiplantae</taxon>
        <taxon>Streptophyta</taxon>
        <taxon>Embryophyta</taxon>
        <taxon>Tracheophyta</taxon>
        <taxon>Spermatophyta</taxon>
        <taxon>Magnoliopsida</taxon>
        <taxon>eudicotyledons</taxon>
        <taxon>Gunneridae</taxon>
        <taxon>Pentapetalae</taxon>
        <taxon>rosids</taxon>
        <taxon>fabids</taxon>
        <taxon>Fabales</taxon>
        <taxon>Fabaceae</taxon>
        <taxon>Caesalpinioideae</taxon>
        <taxon>Cassia clade</taxon>
        <taxon>Senna</taxon>
    </lineage>
</organism>
<dbReference type="InterPro" id="IPR040256">
    <property type="entry name" value="At4g02000-like"/>
</dbReference>
<evidence type="ECO:0000259" key="3">
    <source>
        <dbReference type="PROSITE" id="PS50158"/>
    </source>
</evidence>
<keyword evidence="1" id="KW-0862">Zinc</keyword>
<feature type="region of interest" description="Disordered" evidence="2">
    <location>
        <begin position="265"/>
        <end position="306"/>
    </location>
</feature>
<dbReference type="PANTHER" id="PTHR31286">
    <property type="entry name" value="GLYCINE-RICH CELL WALL STRUCTURAL PROTEIN 1.8-LIKE"/>
    <property type="match status" value="1"/>
</dbReference>
<dbReference type="InterPro" id="IPR025836">
    <property type="entry name" value="Zn_knuckle_CX2CX4HX4C"/>
</dbReference>
<dbReference type="PANTHER" id="PTHR31286:SF178">
    <property type="entry name" value="DUF4283 DOMAIN-CONTAINING PROTEIN"/>
    <property type="match status" value="1"/>
</dbReference>
<evidence type="ECO:0000256" key="1">
    <source>
        <dbReference type="PROSITE-ProRule" id="PRU00047"/>
    </source>
</evidence>
<dbReference type="Pfam" id="PF14111">
    <property type="entry name" value="DUF4283"/>
    <property type="match status" value="1"/>
</dbReference>